<dbReference type="RefSeq" id="WP_057918288.1">
    <property type="nucleotide sequence ID" value="NZ_CP011129.1"/>
</dbReference>
<protein>
    <recommendedName>
        <fullName evidence="4">Secreted protein</fullName>
    </recommendedName>
</protein>
<dbReference type="AlphaFoldDB" id="A0A0S2FC73"/>
<reference evidence="2 3" key="1">
    <citation type="journal article" date="2015" name="BMC Genomics">
        <title>Comparative genomics and metabolic profiling of the genus Lysobacter.</title>
        <authorList>
            <person name="de Bruijn I."/>
            <person name="Cheng X."/>
            <person name="de Jager V."/>
            <person name="Exposito R.G."/>
            <person name="Watrous J."/>
            <person name="Patel N."/>
            <person name="Postma J."/>
            <person name="Dorrestein P.C."/>
            <person name="Kobayashi D."/>
            <person name="Raaijmakers J.M."/>
        </authorList>
    </citation>
    <scope>NUCLEOTIDE SEQUENCE [LARGE SCALE GENOMIC DNA]</scope>
    <source>
        <strain evidence="2 3">76</strain>
    </source>
</reference>
<dbReference type="EMBL" id="CP011129">
    <property type="protein sequence ID" value="ALN81170.1"/>
    <property type="molecule type" value="Genomic_DNA"/>
</dbReference>
<evidence type="ECO:0008006" key="4">
    <source>
        <dbReference type="Google" id="ProtNLM"/>
    </source>
</evidence>
<accession>A0A0S2FC73</accession>
<dbReference type="KEGG" id="lab:LA76x_3042"/>
<sequence>MRIGYVLALLSLLPVASASAGAGNEPLSTELRLAGLKIGDSLARVRKQLGEPERMEGQPGEHHYVLHYPGLRIEMAEPGRVLMLGSTSPRYCTSSGLCPGQPLEQARKRLGEGTLYEGDDSGKLNYDSRDGSCFLAIEPDPSRRLIHGVEFSCP</sequence>
<proteinExistence type="predicted"/>
<keyword evidence="3" id="KW-1185">Reference proteome</keyword>
<evidence type="ECO:0000256" key="1">
    <source>
        <dbReference type="SAM" id="SignalP"/>
    </source>
</evidence>
<feature type="signal peptide" evidence="1">
    <location>
        <begin position="1"/>
        <end position="20"/>
    </location>
</feature>
<organism evidence="2 3">
    <name type="scientific">Lysobacter antibioticus</name>
    <dbReference type="NCBI Taxonomy" id="84531"/>
    <lineage>
        <taxon>Bacteria</taxon>
        <taxon>Pseudomonadati</taxon>
        <taxon>Pseudomonadota</taxon>
        <taxon>Gammaproteobacteria</taxon>
        <taxon>Lysobacterales</taxon>
        <taxon>Lysobacteraceae</taxon>
        <taxon>Lysobacter</taxon>
    </lineage>
</organism>
<gene>
    <name evidence="2" type="ORF">LA76x_3042</name>
</gene>
<dbReference type="Proteomes" id="UP000060787">
    <property type="component" value="Chromosome"/>
</dbReference>
<evidence type="ECO:0000313" key="2">
    <source>
        <dbReference type="EMBL" id="ALN81170.1"/>
    </source>
</evidence>
<keyword evidence="1" id="KW-0732">Signal</keyword>
<evidence type="ECO:0000313" key="3">
    <source>
        <dbReference type="Proteomes" id="UP000060787"/>
    </source>
</evidence>
<feature type="chain" id="PRO_5006597058" description="Secreted protein" evidence="1">
    <location>
        <begin position="21"/>
        <end position="154"/>
    </location>
</feature>
<dbReference type="PATRIC" id="fig|84531.8.peg.3050"/>
<name>A0A0S2FC73_LYSAN</name>